<keyword evidence="7" id="KW-0175">Coiled coil</keyword>
<evidence type="ECO:0000256" key="8">
    <source>
        <dbReference type="SAM" id="MobiDB-lite"/>
    </source>
</evidence>
<dbReference type="PANTHER" id="PTHR13296:SF0">
    <property type="entry name" value="PRE-MRNA-SPLICING FACTOR SPF27"/>
    <property type="match status" value="1"/>
</dbReference>
<evidence type="ECO:0000256" key="3">
    <source>
        <dbReference type="ARBA" id="ARBA00022664"/>
    </source>
</evidence>
<feature type="coiled-coil region" evidence="7">
    <location>
        <begin position="145"/>
        <end position="179"/>
    </location>
</feature>
<dbReference type="GeneID" id="41962683"/>
<keyword evidence="9" id="KW-1185">Reference proteome</keyword>
<dbReference type="OrthoDB" id="205794at2759"/>
<feature type="compositionally biased region" description="Low complexity" evidence="8">
    <location>
        <begin position="25"/>
        <end position="46"/>
    </location>
</feature>
<evidence type="ECO:0000256" key="2">
    <source>
        <dbReference type="ARBA" id="ARBA00010788"/>
    </source>
</evidence>
<proteinExistence type="inferred from homology"/>
<dbReference type="Proteomes" id="UP000515153">
    <property type="component" value="Unplaced"/>
</dbReference>
<gene>
    <name evidence="10" type="ORF">PgNI_07765</name>
</gene>
<dbReference type="GO" id="GO:0000974">
    <property type="term" value="C:Prp19 complex"/>
    <property type="evidence" value="ECO:0007669"/>
    <property type="project" value="TreeGrafter"/>
</dbReference>
<reference evidence="10" key="1">
    <citation type="journal article" date="2019" name="Mol. Biol. Evol.">
        <title>Blast fungal genomes show frequent chromosomal changes, gene gains and losses, and effector gene turnover.</title>
        <authorList>
            <person name="Gomez Luciano L.B."/>
            <person name="Jason Tsai I."/>
            <person name="Chuma I."/>
            <person name="Tosa Y."/>
            <person name="Chen Y.H."/>
            <person name="Li J.Y."/>
            <person name="Li M.Y."/>
            <person name="Jade Lu M.Y."/>
            <person name="Nakayashiki H."/>
            <person name="Li W.H."/>
        </authorList>
    </citation>
    <scope>NUCLEOTIDE SEQUENCE</scope>
    <source>
        <strain evidence="10">NI907</strain>
    </source>
</reference>
<evidence type="ECO:0000313" key="10">
    <source>
        <dbReference type="RefSeq" id="XP_030981281.1"/>
    </source>
</evidence>
<evidence type="ECO:0000313" key="9">
    <source>
        <dbReference type="Proteomes" id="UP000515153"/>
    </source>
</evidence>
<dbReference type="Pfam" id="PF05700">
    <property type="entry name" value="BCAS2"/>
    <property type="match status" value="1"/>
</dbReference>
<dbReference type="InterPro" id="IPR008409">
    <property type="entry name" value="SPF27"/>
</dbReference>
<evidence type="ECO:0000256" key="5">
    <source>
        <dbReference type="ARBA" id="ARBA00023187"/>
    </source>
</evidence>
<keyword evidence="6" id="KW-0539">Nucleus</keyword>
<sequence>MSSIRRTVHESLPYVDPDPTPTQRAAAEALVAAELEASSATATAPHPHLPPAYTPNFTPAIAAELDRISSSADSSRPTKLSAIDTKRYELDDDDDEEEGRPAPTADSLASTLSKAYTSATHIRLRRHHLALLDAPEGRNAWLVANWQLEGELRALEAELAAAKRQVDILAIQRRRAQDDVAGELRGLEDSWKRGVGQVLEIEVATHRLRAEVEARRNEALAAQAAAGA</sequence>
<reference evidence="10" key="2">
    <citation type="submission" date="2019-10" db="EMBL/GenBank/DDBJ databases">
        <authorList>
            <consortium name="NCBI Genome Project"/>
        </authorList>
    </citation>
    <scope>NUCLEOTIDE SEQUENCE</scope>
    <source>
        <strain evidence="10">NI907</strain>
    </source>
</reference>
<feature type="region of interest" description="Disordered" evidence="8">
    <location>
        <begin position="1"/>
        <end position="56"/>
    </location>
</feature>
<dbReference type="GO" id="GO:0008380">
    <property type="term" value="P:RNA splicing"/>
    <property type="evidence" value="ECO:0007669"/>
    <property type="project" value="UniProtKB-KW"/>
</dbReference>
<comment type="subcellular location">
    <subcellularLocation>
        <location evidence="1">Nucleus</location>
    </subcellularLocation>
</comment>
<evidence type="ECO:0000256" key="4">
    <source>
        <dbReference type="ARBA" id="ARBA00022728"/>
    </source>
</evidence>
<evidence type="ECO:0000256" key="7">
    <source>
        <dbReference type="SAM" id="Coils"/>
    </source>
</evidence>
<accession>A0A6P8B228</accession>
<keyword evidence="4" id="KW-0747">Spliceosome</keyword>
<evidence type="ECO:0008006" key="11">
    <source>
        <dbReference type="Google" id="ProtNLM"/>
    </source>
</evidence>
<evidence type="ECO:0000256" key="6">
    <source>
        <dbReference type="ARBA" id="ARBA00023242"/>
    </source>
</evidence>
<dbReference type="KEGG" id="pgri:PgNI_07765"/>
<dbReference type="RefSeq" id="XP_030981281.1">
    <property type="nucleotide sequence ID" value="XM_031127774.1"/>
</dbReference>
<dbReference type="GO" id="GO:0071011">
    <property type="term" value="C:precatalytic spliceosome"/>
    <property type="evidence" value="ECO:0007669"/>
    <property type="project" value="TreeGrafter"/>
</dbReference>
<protein>
    <recommendedName>
        <fullName evidence="11">Pre-mRNA-splicing factor SPF27</fullName>
    </recommendedName>
</protein>
<keyword evidence="5" id="KW-0508">mRNA splicing</keyword>
<dbReference type="GO" id="GO:0071013">
    <property type="term" value="C:catalytic step 2 spliceosome"/>
    <property type="evidence" value="ECO:0007669"/>
    <property type="project" value="TreeGrafter"/>
</dbReference>
<evidence type="ECO:0000256" key="1">
    <source>
        <dbReference type="ARBA" id="ARBA00004123"/>
    </source>
</evidence>
<feature type="compositionally biased region" description="Polar residues" evidence="8">
    <location>
        <begin position="68"/>
        <end position="78"/>
    </location>
</feature>
<keyword evidence="3" id="KW-0507">mRNA processing</keyword>
<feature type="region of interest" description="Disordered" evidence="8">
    <location>
        <begin position="68"/>
        <end position="110"/>
    </location>
</feature>
<dbReference type="GO" id="GO:0006397">
    <property type="term" value="P:mRNA processing"/>
    <property type="evidence" value="ECO:0007669"/>
    <property type="project" value="UniProtKB-KW"/>
</dbReference>
<reference evidence="10" key="3">
    <citation type="submission" date="2025-08" db="UniProtKB">
        <authorList>
            <consortium name="RefSeq"/>
        </authorList>
    </citation>
    <scope>IDENTIFICATION</scope>
    <source>
        <strain evidence="10">NI907</strain>
    </source>
</reference>
<dbReference type="AlphaFoldDB" id="A0A6P8B228"/>
<comment type="similarity">
    <text evidence="2">Belongs to the SPF27 family.</text>
</comment>
<organism evidence="9 10">
    <name type="scientific">Pyricularia grisea</name>
    <name type="common">Crabgrass-specific blast fungus</name>
    <name type="synonym">Magnaporthe grisea</name>
    <dbReference type="NCBI Taxonomy" id="148305"/>
    <lineage>
        <taxon>Eukaryota</taxon>
        <taxon>Fungi</taxon>
        <taxon>Dikarya</taxon>
        <taxon>Ascomycota</taxon>
        <taxon>Pezizomycotina</taxon>
        <taxon>Sordariomycetes</taxon>
        <taxon>Sordariomycetidae</taxon>
        <taxon>Magnaporthales</taxon>
        <taxon>Pyriculariaceae</taxon>
        <taxon>Pyricularia</taxon>
    </lineage>
</organism>
<dbReference type="PANTHER" id="PTHR13296">
    <property type="entry name" value="BCAS2 PROTEIN"/>
    <property type="match status" value="1"/>
</dbReference>
<name>A0A6P8B228_PYRGI</name>